<dbReference type="Proteomes" id="UP000078560">
    <property type="component" value="Unassembled WGS sequence"/>
</dbReference>
<reference evidence="3" key="1">
    <citation type="submission" date="2016-05" db="EMBL/GenBank/DDBJ databases">
        <authorList>
            <person name="Naeem Raeece"/>
        </authorList>
    </citation>
    <scope>NUCLEOTIDE SEQUENCE [LARGE SCALE GENOMIC DNA]</scope>
</reference>
<sequence length="148" mass="17199">MKREQKGSRTLTLNWGPHLLFNFGVKNGIRCLSTSDDYFLHVSSPHVNKGTIISKPLHIASTTKRGMGVYVSSSRRNDHEDYPKIRVTHLARRFKRMAAKGESHHDHPDEKVKKKKKINEVENPHVKSGVELPRARYKISRRKECYKR</sequence>
<feature type="compositionally biased region" description="Basic and acidic residues" evidence="1">
    <location>
        <begin position="99"/>
        <end position="125"/>
    </location>
</feature>
<proteinExistence type="predicted"/>
<accession>A0A1A8VTF9</accession>
<evidence type="ECO:0000313" key="3">
    <source>
        <dbReference type="Proteomes" id="UP000078560"/>
    </source>
</evidence>
<dbReference type="EMBL" id="FLQU01000218">
    <property type="protein sequence ID" value="SBS82623.1"/>
    <property type="molecule type" value="Genomic_DNA"/>
</dbReference>
<evidence type="ECO:0000313" key="2">
    <source>
        <dbReference type="EMBL" id="SBS82623.1"/>
    </source>
</evidence>
<dbReference type="AlphaFoldDB" id="A0A1A8VTF9"/>
<protein>
    <submittedName>
        <fullName evidence="2">Uncharacterized protein</fullName>
    </submittedName>
</protein>
<evidence type="ECO:0000256" key="1">
    <source>
        <dbReference type="SAM" id="MobiDB-lite"/>
    </source>
</evidence>
<name>A0A1A8VTF9_PLAOA</name>
<gene>
    <name evidence="2" type="ORF">POVCU2_0016170</name>
</gene>
<feature type="region of interest" description="Disordered" evidence="1">
    <location>
        <begin position="97"/>
        <end position="134"/>
    </location>
</feature>
<organism evidence="2 3">
    <name type="scientific">Plasmodium ovale curtisi</name>
    <dbReference type="NCBI Taxonomy" id="864141"/>
    <lineage>
        <taxon>Eukaryota</taxon>
        <taxon>Sar</taxon>
        <taxon>Alveolata</taxon>
        <taxon>Apicomplexa</taxon>
        <taxon>Aconoidasida</taxon>
        <taxon>Haemosporida</taxon>
        <taxon>Plasmodiidae</taxon>
        <taxon>Plasmodium</taxon>
        <taxon>Plasmodium (Plasmodium)</taxon>
    </lineage>
</organism>